<organism evidence="3 4">
    <name type="scientific">Cutaneotrichosporon spelunceum</name>
    <dbReference type="NCBI Taxonomy" id="1672016"/>
    <lineage>
        <taxon>Eukaryota</taxon>
        <taxon>Fungi</taxon>
        <taxon>Dikarya</taxon>
        <taxon>Basidiomycota</taxon>
        <taxon>Agaricomycotina</taxon>
        <taxon>Tremellomycetes</taxon>
        <taxon>Trichosporonales</taxon>
        <taxon>Trichosporonaceae</taxon>
        <taxon>Cutaneotrichosporon</taxon>
    </lineage>
</organism>
<dbReference type="PROSITE" id="PS50245">
    <property type="entry name" value="CAP_GLY_2"/>
    <property type="match status" value="1"/>
</dbReference>
<feature type="region of interest" description="Disordered" evidence="1">
    <location>
        <begin position="1"/>
        <end position="174"/>
    </location>
</feature>
<dbReference type="PANTHER" id="PTHR18916">
    <property type="entry name" value="DYNACTIN 1-RELATED MICROTUBULE-BINDING"/>
    <property type="match status" value="1"/>
</dbReference>
<accession>A0AAD3TVD5</accession>
<feature type="compositionally biased region" description="Polar residues" evidence="1">
    <location>
        <begin position="345"/>
        <end position="369"/>
    </location>
</feature>
<feature type="region of interest" description="Disordered" evidence="1">
    <location>
        <begin position="760"/>
        <end position="783"/>
    </location>
</feature>
<reference evidence="3" key="1">
    <citation type="journal article" date="2023" name="BMC Genomics">
        <title>Chromosome-level genome assemblies of Cutaneotrichosporon spp. (Trichosporonales, Basidiomycota) reveal imbalanced evolution between nucleotide sequences and chromosome synteny.</title>
        <authorList>
            <person name="Kobayashi Y."/>
            <person name="Kayamori A."/>
            <person name="Aoki K."/>
            <person name="Shiwa Y."/>
            <person name="Matsutani M."/>
            <person name="Fujita N."/>
            <person name="Sugita T."/>
            <person name="Iwasaki W."/>
            <person name="Tanaka N."/>
            <person name="Takashima M."/>
        </authorList>
    </citation>
    <scope>NUCLEOTIDE SEQUENCE</scope>
    <source>
        <strain evidence="3">HIS016</strain>
    </source>
</reference>
<feature type="region of interest" description="Disordered" evidence="1">
    <location>
        <begin position="248"/>
        <end position="330"/>
    </location>
</feature>
<protein>
    <recommendedName>
        <fullName evidence="2">CAP-Gly domain-containing protein</fullName>
    </recommendedName>
</protein>
<feature type="region of interest" description="Disordered" evidence="1">
    <location>
        <begin position="901"/>
        <end position="937"/>
    </location>
</feature>
<feature type="region of interest" description="Disordered" evidence="1">
    <location>
        <begin position="634"/>
        <end position="654"/>
    </location>
</feature>
<evidence type="ECO:0000256" key="1">
    <source>
        <dbReference type="SAM" id="MobiDB-lite"/>
    </source>
</evidence>
<evidence type="ECO:0000313" key="4">
    <source>
        <dbReference type="Proteomes" id="UP001222932"/>
    </source>
</evidence>
<evidence type="ECO:0000313" key="3">
    <source>
        <dbReference type="EMBL" id="GMK57177.1"/>
    </source>
</evidence>
<sequence>MSRLPTLTTPSRLNGSPGNGPSGIPAATIRRPRSSLGPSNVPVSLTKNDPERDQAYSDLVMRRRPPSSLGRSLGPKDSDPDTPTQGRGGPAPSFLQTPSTNSGLNSSRSPGLRPRTPSSIASSRVNSRTPLSARSSLAASSSNTPARRTSVASSTSTPSYRRPESRAGLESTKWTPTVGERVRLPSHGYEGTLRYLGPTHIRDGIWAGVELEGGFKGKGRNDGSVDGVKYFECEPNCGIFALAEKLSPPTAAPTPASRPASVASHRSLTSSYSASGRVTPASERRRGATTPSFGIRSVTGRTPRKVDEDSAAPKTAGHAAPNITEGSRASKYLGMTAKQLDARSSETASAGASLSNSTTPKATRISTATPGKGPRPSLGGSLVTPKARVARQSEMMPPPPSPQASKNAATAALENEIEELRRRNMELEDQVANIPETSGDAEKLEALQIEVENTKAEADALRIQLSASNGDAEGVKQKVEELQTCSAQLKEDLAAKEREVAQLQKEMRISTERATHELEAGMDARREEMRGIEERADAAETEVAELKKLVDELTTAGNQIIELNENKQFQFEMQIRELEEKLAKAKEEAVAAKEKANAVPADDKPRTAAEIDNETLTEQIKHLQTRILHLEEQLDDSRGQAETDSDAWQAKYDKSREAEKAVEAELESSKMEITKLNTETATAKDRITELEGALSENQTALESARAEIETLRQEATELPDEEGDARVTELKGQLEEADKRVTELGAKVALLDGELQSARKRSMDGDTIPVGRAPRKSSSSMEEAEKSIRGYHHIITEMKEENSGLKSKQANLEDEIGMLKEEIKLLQEINDSEAPNGCGGSTEETVKLRGTVSQQSQVIKEYEREVSELELLVESKIYREDELETRVHELEAEMARLQKSTPGSVAAATFNSAPSSAPSHSRNVSEQSNGGSTTVSAGSTETALRCELCEGPHELDACPVFTGAPLEGGNTSPLKIKKSKKWCNDCESAAHNTAECPLAEDVF</sequence>
<feature type="compositionally biased region" description="Polar residues" evidence="1">
    <location>
        <begin position="266"/>
        <end position="276"/>
    </location>
</feature>
<dbReference type="SMART" id="SM01052">
    <property type="entry name" value="CAP_GLY"/>
    <property type="match status" value="1"/>
</dbReference>
<dbReference type="Pfam" id="PF01302">
    <property type="entry name" value="CAP_GLY"/>
    <property type="match status" value="1"/>
</dbReference>
<reference evidence="3" key="2">
    <citation type="submission" date="2023-06" db="EMBL/GenBank/DDBJ databases">
        <authorList>
            <person name="Kobayashi Y."/>
            <person name="Kayamori A."/>
            <person name="Aoki K."/>
            <person name="Shiwa Y."/>
            <person name="Fujita N."/>
            <person name="Sugita T."/>
            <person name="Iwasaki W."/>
            <person name="Tanaka N."/>
            <person name="Takashima M."/>
        </authorList>
    </citation>
    <scope>NUCLEOTIDE SEQUENCE</scope>
    <source>
        <strain evidence="3">HIS016</strain>
    </source>
</reference>
<comment type="caution">
    <text evidence="3">The sequence shown here is derived from an EMBL/GenBank/DDBJ whole genome shotgun (WGS) entry which is preliminary data.</text>
</comment>
<gene>
    <name evidence="3" type="ORF">CspeluHIS016_0400110</name>
</gene>
<feature type="region of interest" description="Disordered" evidence="1">
    <location>
        <begin position="343"/>
        <end position="384"/>
    </location>
</feature>
<dbReference type="EMBL" id="BTCM01000004">
    <property type="protein sequence ID" value="GMK57177.1"/>
    <property type="molecule type" value="Genomic_DNA"/>
</dbReference>
<feature type="compositionally biased region" description="Polar residues" evidence="1">
    <location>
        <begin position="1"/>
        <end position="13"/>
    </location>
</feature>
<dbReference type="InterPro" id="IPR000938">
    <property type="entry name" value="CAP-Gly_domain"/>
</dbReference>
<feature type="domain" description="CAP-Gly" evidence="2">
    <location>
        <begin position="197"/>
        <end position="242"/>
    </location>
</feature>
<dbReference type="AlphaFoldDB" id="A0AAD3TVD5"/>
<feature type="compositionally biased region" description="Polar residues" evidence="1">
    <location>
        <begin position="36"/>
        <end position="47"/>
    </location>
</feature>
<dbReference type="SUPFAM" id="SSF74924">
    <property type="entry name" value="Cap-Gly domain"/>
    <property type="match status" value="1"/>
</dbReference>
<dbReference type="PANTHER" id="PTHR18916:SF83">
    <property type="entry name" value="TIP ELONGATION PROTEIN 1"/>
    <property type="match status" value="1"/>
</dbReference>
<name>A0AAD3TVD5_9TREE</name>
<feature type="compositionally biased region" description="Low complexity" evidence="1">
    <location>
        <begin position="248"/>
        <end position="264"/>
    </location>
</feature>
<evidence type="ECO:0000259" key="2">
    <source>
        <dbReference type="PROSITE" id="PS50245"/>
    </source>
</evidence>
<feature type="compositionally biased region" description="Low complexity" evidence="1">
    <location>
        <begin position="127"/>
        <end position="159"/>
    </location>
</feature>
<feature type="compositionally biased region" description="Polar residues" evidence="1">
    <location>
        <begin position="116"/>
        <end position="126"/>
    </location>
</feature>
<feature type="compositionally biased region" description="Polar residues" evidence="1">
    <location>
        <begin position="94"/>
        <end position="109"/>
    </location>
</feature>
<keyword evidence="4" id="KW-1185">Reference proteome</keyword>
<dbReference type="Proteomes" id="UP001222932">
    <property type="component" value="Unassembled WGS sequence"/>
</dbReference>
<dbReference type="Gene3D" id="1.10.287.1490">
    <property type="match status" value="1"/>
</dbReference>
<proteinExistence type="predicted"/>
<dbReference type="InterPro" id="IPR036859">
    <property type="entry name" value="CAP-Gly_dom_sf"/>
</dbReference>
<dbReference type="SUPFAM" id="SSF57997">
    <property type="entry name" value="Tropomyosin"/>
    <property type="match status" value="2"/>
</dbReference>
<dbReference type="Gene3D" id="2.30.30.190">
    <property type="entry name" value="CAP Gly-rich-like domain"/>
    <property type="match status" value="1"/>
</dbReference>